<dbReference type="Proteomes" id="UP000885750">
    <property type="component" value="Unassembled WGS sequence"/>
</dbReference>
<dbReference type="SUPFAM" id="SSF52374">
    <property type="entry name" value="Nucleotidylyl transferase"/>
    <property type="match status" value="1"/>
</dbReference>
<keyword evidence="4" id="KW-0548">Nucleotidyltransferase</keyword>
<sequence length="205" mass="23183">MSNSISPYSGKLCNLIVSEKESENLKQASANYPAVTLTQRQICDLELLMNGAYSPLNGFMNEAEYESVIHTMRLKNGLLWPMPVTFDVPKDFIEKGKIQIGSKIALQDGEGFMLAVLSIESIWTPNKKTEAEKVYGTISQKHPGVYYLNEKTHAIYIGGSIEGIQLPDSYVFDTYRRTPLQQRAIFAKKGWRNIIAYQTSKIIHR</sequence>
<reference evidence="4" key="1">
    <citation type="journal article" date="2020" name="mSystems">
        <title>Genome- and Community-Level Interaction Insights into Carbon Utilization and Element Cycling Functions of Hydrothermarchaeota in Hydrothermal Sediment.</title>
        <authorList>
            <person name="Zhou Z."/>
            <person name="Liu Y."/>
            <person name="Xu W."/>
            <person name="Pan J."/>
            <person name="Luo Z.H."/>
            <person name="Li M."/>
        </authorList>
    </citation>
    <scope>NUCLEOTIDE SEQUENCE [LARGE SCALE GENOMIC DNA]</scope>
    <source>
        <strain evidence="4">HyVt-493</strain>
    </source>
</reference>
<evidence type="ECO:0000256" key="1">
    <source>
        <dbReference type="ARBA" id="ARBA00022679"/>
    </source>
</evidence>
<dbReference type="EMBL" id="DRMS01000066">
    <property type="protein sequence ID" value="HFC91520.1"/>
    <property type="molecule type" value="Genomic_DNA"/>
</dbReference>
<dbReference type="Pfam" id="PF01747">
    <property type="entry name" value="ATP-sulfurylase"/>
    <property type="match status" value="1"/>
</dbReference>
<dbReference type="InterPro" id="IPR024951">
    <property type="entry name" value="Sulfurylase_cat_dom"/>
</dbReference>
<gene>
    <name evidence="4" type="ORF">ENJ51_01765</name>
</gene>
<dbReference type="AlphaFoldDB" id="A0A7V2WU89"/>
<dbReference type="Pfam" id="PF14306">
    <property type="entry name" value="PUA_2"/>
    <property type="match status" value="1"/>
</dbReference>
<dbReference type="EC" id="2.7.1.25" evidence="4"/>
<dbReference type="InterPro" id="IPR050512">
    <property type="entry name" value="Sulf_AdTrans/APS_kinase"/>
</dbReference>
<evidence type="ECO:0000259" key="3">
    <source>
        <dbReference type="Pfam" id="PF14306"/>
    </source>
</evidence>
<dbReference type="SUPFAM" id="SSF88697">
    <property type="entry name" value="PUA domain-like"/>
    <property type="match status" value="1"/>
</dbReference>
<evidence type="ECO:0000313" key="4">
    <source>
        <dbReference type="EMBL" id="HFC91520.1"/>
    </source>
</evidence>
<dbReference type="InterPro" id="IPR015947">
    <property type="entry name" value="PUA-like_sf"/>
</dbReference>
<comment type="caution">
    <text evidence="4">The sequence shown here is derived from an EMBL/GenBank/DDBJ whole genome shotgun (WGS) entry which is preliminary data.</text>
</comment>
<evidence type="ECO:0000259" key="2">
    <source>
        <dbReference type="Pfam" id="PF01747"/>
    </source>
</evidence>
<protein>
    <submittedName>
        <fullName evidence="4">Adenylyltransferase</fullName>
        <ecNumber evidence="4">2.7.1.25</ecNumber>
        <ecNumber evidence="4">2.7.7.4</ecNumber>
    </submittedName>
</protein>
<dbReference type="GO" id="GO:0004781">
    <property type="term" value="F:sulfate adenylyltransferase (ATP) activity"/>
    <property type="evidence" value="ECO:0007669"/>
    <property type="project" value="UniProtKB-EC"/>
</dbReference>
<organism evidence="4">
    <name type="scientific">Leucothrix mucor</name>
    <dbReference type="NCBI Taxonomy" id="45248"/>
    <lineage>
        <taxon>Bacteria</taxon>
        <taxon>Pseudomonadati</taxon>
        <taxon>Pseudomonadota</taxon>
        <taxon>Gammaproteobacteria</taxon>
        <taxon>Thiotrichales</taxon>
        <taxon>Thiotrichaceae</taxon>
        <taxon>Leucothrix</taxon>
    </lineage>
</organism>
<dbReference type="GO" id="GO:0004020">
    <property type="term" value="F:adenylylsulfate kinase activity"/>
    <property type="evidence" value="ECO:0007669"/>
    <property type="project" value="UniProtKB-EC"/>
</dbReference>
<dbReference type="EC" id="2.7.7.4" evidence="4"/>
<name>A0A7V2WU89_LEUMU</name>
<dbReference type="GO" id="GO:0019379">
    <property type="term" value="P:sulfate assimilation, phosphoadenylyl sulfate reduction by phosphoadenylyl-sulfate reductase (thioredoxin)"/>
    <property type="evidence" value="ECO:0007669"/>
    <property type="project" value="TreeGrafter"/>
</dbReference>
<proteinExistence type="predicted"/>
<feature type="non-terminal residue" evidence="4">
    <location>
        <position position="205"/>
    </location>
</feature>
<dbReference type="GO" id="GO:0010134">
    <property type="term" value="P:sulfate assimilation via adenylyl sulfate reduction"/>
    <property type="evidence" value="ECO:0007669"/>
    <property type="project" value="TreeGrafter"/>
</dbReference>
<dbReference type="PANTHER" id="PTHR42700:SF1">
    <property type="entry name" value="SULFATE ADENYLYLTRANSFERASE"/>
    <property type="match status" value="1"/>
</dbReference>
<dbReference type="Gene3D" id="3.10.400.10">
    <property type="entry name" value="Sulfate adenylyltransferase"/>
    <property type="match status" value="1"/>
</dbReference>
<feature type="domain" description="Sulphate adenylyltransferase catalytic" evidence="2">
    <location>
        <begin position="174"/>
        <end position="205"/>
    </location>
</feature>
<dbReference type="GO" id="GO:0005737">
    <property type="term" value="C:cytoplasm"/>
    <property type="evidence" value="ECO:0007669"/>
    <property type="project" value="TreeGrafter"/>
</dbReference>
<keyword evidence="1 4" id="KW-0808">Transferase</keyword>
<feature type="domain" description="ATP-sulfurylase PUA-like" evidence="3">
    <location>
        <begin position="5"/>
        <end position="165"/>
    </location>
</feature>
<accession>A0A7V2WU89</accession>
<dbReference type="InterPro" id="IPR025980">
    <property type="entry name" value="ATP-Sase_PUA-like_dom"/>
</dbReference>
<dbReference type="PANTHER" id="PTHR42700">
    <property type="entry name" value="SULFATE ADENYLYLTRANSFERASE"/>
    <property type="match status" value="1"/>
</dbReference>